<dbReference type="EC" id="3.5.1.28" evidence="3"/>
<accession>A0A1S8NI13</accession>
<dbReference type="EMBL" id="LZYZ01000001">
    <property type="protein sequence ID" value="OOM16136.1"/>
    <property type="molecule type" value="Genomic_DNA"/>
</dbReference>
<dbReference type="SUPFAM" id="SSF69360">
    <property type="entry name" value="Cell wall binding repeat"/>
    <property type="match status" value="1"/>
</dbReference>
<dbReference type="Gene3D" id="2.10.270.10">
    <property type="entry name" value="Cholin Binding"/>
    <property type="match status" value="1"/>
</dbReference>
<dbReference type="Pfam" id="PF19085">
    <property type="entry name" value="Choline_bind_2"/>
    <property type="match status" value="1"/>
</dbReference>
<dbReference type="Pfam" id="PF01473">
    <property type="entry name" value="Choline_bind_1"/>
    <property type="match status" value="2"/>
</dbReference>
<dbReference type="PROSITE" id="PS51170">
    <property type="entry name" value="CW"/>
    <property type="match status" value="1"/>
</dbReference>
<gene>
    <name evidence="3" type="primary">lytA_9</name>
    <name evidence="3" type="ORF">CLOSAC_04070</name>
</gene>
<comment type="caution">
    <text evidence="3">The sequence shown here is derived from an EMBL/GenBank/DDBJ whole genome shotgun (WGS) entry which is preliminary data.</text>
</comment>
<dbReference type="InterPro" id="IPR018337">
    <property type="entry name" value="Cell_wall/Cho-bd_repeat"/>
</dbReference>
<dbReference type="RefSeq" id="WP_077863884.1">
    <property type="nucleotide sequence ID" value="NZ_LZYZ01000001.1"/>
</dbReference>
<dbReference type="Proteomes" id="UP000191154">
    <property type="component" value="Unassembled WGS sequence"/>
</dbReference>
<feature type="repeat" description="Cell wall-binding" evidence="2">
    <location>
        <begin position="84"/>
        <end position="103"/>
    </location>
</feature>
<name>A0A1S8NI13_CLOSA</name>
<dbReference type="AlphaFoldDB" id="A0A1S8NI13"/>
<organism evidence="3 4">
    <name type="scientific">Clostridium saccharobutylicum</name>
    <dbReference type="NCBI Taxonomy" id="169679"/>
    <lineage>
        <taxon>Bacteria</taxon>
        <taxon>Bacillati</taxon>
        <taxon>Bacillota</taxon>
        <taxon>Clostridia</taxon>
        <taxon>Eubacteriales</taxon>
        <taxon>Clostridiaceae</taxon>
        <taxon>Clostridium</taxon>
    </lineage>
</organism>
<evidence type="ECO:0000256" key="2">
    <source>
        <dbReference type="PROSITE-ProRule" id="PRU00591"/>
    </source>
</evidence>
<proteinExistence type="predicted"/>
<evidence type="ECO:0000313" key="3">
    <source>
        <dbReference type="EMBL" id="OOM16136.1"/>
    </source>
</evidence>
<sequence>MIKKLISSLLISAAIMAIIPVGAFASWRQNSDSSWSWDDEYGYEFYYGWEQIDGKWYHFDNRRMQTGWINIGEWYYLGADGAMKTGWINDGGKEYYLEPSGVLATDTIVDGYYVDSNGVKQPKENQKVILDNEYVKITCLGANIPNSFGPEVKLNIENKSNQTLIIQSDKISVDGYMLYPIFSATVEPGKIITTGMEFSKKEVKTGFNNIEGKFTINSDDYHNIEEDSFSINF</sequence>
<protein>
    <submittedName>
        <fullName evidence="3">Autolysin</fullName>
        <ecNumber evidence="3">3.5.1.28</ecNumber>
    </submittedName>
</protein>
<dbReference type="GO" id="GO:0008745">
    <property type="term" value="F:N-acetylmuramoyl-L-alanine amidase activity"/>
    <property type="evidence" value="ECO:0007669"/>
    <property type="project" value="UniProtKB-EC"/>
</dbReference>
<evidence type="ECO:0000313" key="4">
    <source>
        <dbReference type="Proteomes" id="UP000191154"/>
    </source>
</evidence>
<evidence type="ECO:0000256" key="1">
    <source>
        <dbReference type="ARBA" id="ARBA00022737"/>
    </source>
</evidence>
<keyword evidence="3" id="KW-0378">Hydrolase</keyword>
<keyword evidence="1" id="KW-0677">Repeat</keyword>
<reference evidence="3 4" key="1">
    <citation type="submission" date="2016-05" db="EMBL/GenBank/DDBJ databases">
        <title>Microbial solvent formation.</title>
        <authorList>
            <person name="Poehlein A."/>
            <person name="Montoya Solano J.D."/>
            <person name="Flitsch S."/>
            <person name="Krabben P."/>
            <person name="Duerre P."/>
            <person name="Daniel R."/>
        </authorList>
    </citation>
    <scope>NUCLEOTIDE SEQUENCE [LARGE SCALE GENOMIC DNA]</scope>
    <source>
        <strain evidence="3 4">L1-8</strain>
    </source>
</reference>